<dbReference type="InterPro" id="IPR021074">
    <property type="entry name" value="Formate_DH_dsu"/>
</dbReference>
<protein>
    <submittedName>
        <fullName evidence="1">Formate dehydrogenase</fullName>
    </submittedName>
</protein>
<dbReference type="AlphaFoldDB" id="A0A4Y8PAE9"/>
<dbReference type="EMBL" id="LXQC01000146">
    <property type="protein sequence ID" value="TFE67885.1"/>
    <property type="molecule type" value="Genomic_DNA"/>
</dbReference>
<dbReference type="RefSeq" id="WP_134440359.1">
    <property type="nucleotide sequence ID" value="NZ_CP065957.1"/>
</dbReference>
<sequence length="75" mass="8795">MKTVYEDLIFMANQIGDFYKNYPSTEEAIEGIVSHFCRFWSPIMRQRIINYVEENGGEELYPLVREAVKKLKASS</sequence>
<evidence type="ECO:0000313" key="1">
    <source>
        <dbReference type="EMBL" id="TFE67885.1"/>
    </source>
</evidence>
<gene>
    <name evidence="1" type="ORF">A7Q10_08995</name>
</gene>
<organism evidence="1 2">
    <name type="scientific">Methylacidiphilum caldifontis</name>
    <dbReference type="NCBI Taxonomy" id="2795386"/>
    <lineage>
        <taxon>Bacteria</taxon>
        <taxon>Pseudomonadati</taxon>
        <taxon>Verrucomicrobiota</taxon>
        <taxon>Methylacidiphilae</taxon>
        <taxon>Methylacidiphilales</taxon>
        <taxon>Methylacidiphilaceae</taxon>
        <taxon>Methylacidiphilum (ex Ratnadevi et al. 2023)</taxon>
    </lineage>
</organism>
<dbReference type="Proteomes" id="UP000297713">
    <property type="component" value="Unassembled WGS sequence"/>
</dbReference>
<dbReference type="Pfam" id="PF11390">
    <property type="entry name" value="FdsD"/>
    <property type="match status" value="1"/>
</dbReference>
<comment type="caution">
    <text evidence="1">The sequence shown here is derived from an EMBL/GenBank/DDBJ whole genome shotgun (WGS) entry which is preliminary data.</text>
</comment>
<accession>A0A4Y8PAE9</accession>
<dbReference type="OrthoDB" id="8527650at2"/>
<evidence type="ECO:0000313" key="2">
    <source>
        <dbReference type="Proteomes" id="UP000297713"/>
    </source>
</evidence>
<name>A0A4Y8PAE9_9BACT</name>
<keyword evidence="2" id="KW-1185">Reference proteome</keyword>
<reference evidence="1 2" key="1">
    <citation type="submission" date="2016-05" db="EMBL/GenBank/DDBJ databases">
        <title>Diversity and Homogeneity among Thermoacidophilic Verrucomicrobia Methanotrophs Linked with Geographical Origin.</title>
        <authorList>
            <person name="Erikstad H.-A."/>
            <person name="Smestad N.B."/>
            <person name="Ceballos R.M."/>
            <person name="Birkeland N.-K."/>
        </authorList>
    </citation>
    <scope>NUCLEOTIDE SEQUENCE [LARGE SCALE GENOMIC DNA]</scope>
    <source>
        <strain evidence="1 2">Phi</strain>
    </source>
</reference>
<proteinExistence type="predicted"/>